<comment type="caution">
    <text evidence="2">The sequence shown here is derived from an EMBL/GenBank/DDBJ whole genome shotgun (WGS) entry which is preliminary data.</text>
</comment>
<sequence>MKLTLFLAGAILALTGCIYVGDSDLDDLDDDEAVRTSAQIPQNVQNALLAKYPGASATWEIQPYGYEAVFNQNGIEYEAEFSQNGQWLETEYEVSDAQFPATLLQKIQLDYPGYQITKREIELTPQGIFYEVEVEQGGAQIELYFDERANPANNSNEDA</sequence>
<dbReference type="RefSeq" id="WP_254010828.1">
    <property type="nucleotide sequence ID" value="NZ_JAMZMM010000036.1"/>
</dbReference>
<reference evidence="2" key="1">
    <citation type="submission" date="2022-06" db="EMBL/GenBank/DDBJ databases">
        <title>New cyanobacteria of genus Symplocastrum in benthos of Lake Baikal.</title>
        <authorList>
            <person name="Sorokovikova E."/>
            <person name="Tikhonova I."/>
            <person name="Krasnopeev A."/>
            <person name="Evseev P."/>
            <person name="Gladkikh A."/>
            <person name="Belykh O."/>
        </authorList>
    </citation>
    <scope>NUCLEOTIDE SEQUENCE</scope>
    <source>
        <strain evidence="2">BBK-W-15</strain>
    </source>
</reference>
<dbReference type="InterPro" id="IPR021533">
    <property type="entry name" value="PepSY-like"/>
</dbReference>
<dbReference type="EMBL" id="JAMZMM010000036">
    <property type="protein sequence ID" value="MCP2728024.1"/>
    <property type="molecule type" value="Genomic_DNA"/>
</dbReference>
<evidence type="ECO:0000259" key="1">
    <source>
        <dbReference type="Pfam" id="PF11396"/>
    </source>
</evidence>
<dbReference type="Pfam" id="PF11396">
    <property type="entry name" value="PepSY_like"/>
    <property type="match status" value="1"/>
</dbReference>
<dbReference type="Proteomes" id="UP001204953">
    <property type="component" value="Unassembled WGS sequence"/>
</dbReference>
<name>A0AAE3KLF9_9CYAN</name>
<dbReference type="PROSITE" id="PS51257">
    <property type="entry name" value="PROKAR_LIPOPROTEIN"/>
    <property type="match status" value="1"/>
</dbReference>
<feature type="domain" description="Putative beta-lactamase-inhibitor-like PepSY-like" evidence="1">
    <location>
        <begin position="65"/>
        <end position="149"/>
    </location>
</feature>
<dbReference type="Gene3D" id="3.10.450.360">
    <property type="match status" value="1"/>
</dbReference>
<protein>
    <submittedName>
        <fullName evidence="2">PepSY-like domain-containing protein</fullName>
    </submittedName>
</protein>
<keyword evidence="3" id="KW-1185">Reference proteome</keyword>
<gene>
    <name evidence="2" type="ORF">NJ959_05970</name>
</gene>
<dbReference type="SUPFAM" id="SSF160574">
    <property type="entry name" value="BT0923-like"/>
    <property type="match status" value="1"/>
</dbReference>
<organism evidence="2 3">
    <name type="scientific">Limnofasciculus baicalensis BBK-W-15</name>
    <dbReference type="NCBI Taxonomy" id="2699891"/>
    <lineage>
        <taxon>Bacteria</taxon>
        <taxon>Bacillati</taxon>
        <taxon>Cyanobacteriota</taxon>
        <taxon>Cyanophyceae</taxon>
        <taxon>Coleofasciculales</taxon>
        <taxon>Coleofasciculaceae</taxon>
        <taxon>Limnofasciculus</taxon>
        <taxon>Limnofasciculus baicalensis</taxon>
    </lineage>
</organism>
<dbReference type="AlphaFoldDB" id="A0AAE3KLF9"/>
<accession>A0AAE3KLF9</accession>
<evidence type="ECO:0000313" key="3">
    <source>
        <dbReference type="Proteomes" id="UP001204953"/>
    </source>
</evidence>
<proteinExistence type="predicted"/>
<evidence type="ECO:0000313" key="2">
    <source>
        <dbReference type="EMBL" id="MCP2728024.1"/>
    </source>
</evidence>